<feature type="transmembrane region" description="Helical" evidence="1">
    <location>
        <begin position="127"/>
        <end position="147"/>
    </location>
</feature>
<dbReference type="PROSITE" id="PS50887">
    <property type="entry name" value="GGDEF"/>
    <property type="match status" value="1"/>
</dbReference>
<dbReference type="Gene3D" id="3.30.70.270">
    <property type="match status" value="1"/>
</dbReference>
<feature type="domain" description="GGDEF" evidence="2">
    <location>
        <begin position="346"/>
        <end position="475"/>
    </location>
</feature>
<evidence type="ECO:0000313" key="3">
    <source>
        <dbReference type="EMBL" id="MBU2663885.1"/>
    </source>
</evidence>
<dbReference type="InterPro" id="IPR029787">
    <property type="entry name" value="Nucleotide_cyclase"/>
</dbReference>
<feature type="transmembrane region" description="Helical" evidence="1">
    <location>
        <begin position="32"/>
        <end position="51"/>
    </location>
</feature>
<evidence type="ECO:0000259" key="2">
    <source>
        <dbReference type="PROSITE" id="PS50887"/>
    </source>
</evidence>
<dbReference type="SMART" id="SM00267">
    <property type="entry name" value="GGDEF"/>
    <property type="match status" value="1"/>
</dbReference>
<feature type="transmembrane region" description="Helical" evidence="1">
    <location>
        <begin position="286"/>
        <end position="303"/>
    </location>
</feature>
<comment type="caution">
    <text evidence="3">The sequence shown here is derived from an EMBL/GenBank/DDBJ whole genome shotgun (WGS) entry which is preliminary data.</text>
</comment>
<dbReference type="InterPro" id="IPR050469">
    <property type="entry name" value="Diguanylate_Cyclase"/>
</dbReference>
<accession>A0ABS5YPG1</accession>
<dbReference type="CDD" id="cd01949">
    <property type="entry name" value="GGDEF"/>
    <property type="match status" value="1"/>
</dbReference>
<dbReference type="Pfam" id="PF00990">
    <property type="entry name" value="GGDEF"/>
    <property type="match status" value="1"/>
</dbReference>
<name>A0ABS5YPG1_9ACTN</name>
<feature type="transmembrane region" description="Helical" evidence="1">
    <location>
        <begin position="159"/>
        <end position="181"/>
    </location>
</feature>
<dbReference type="InterPro" id="IPR043128">
    <property type="entry name" value="Rev_trsase/Diguanyl_cyclase"/>
</dbReference>
<gene>
    <name evidence="3" type="ORF">KOI35_10330</name>
</gene>
<reference evidence="3 4" key="1">
    <citation type="submission" date="2021-06" db="EMBL/GenBank/DDBJ databases">
        <title>Actinoplanes lichenicola sp. nov., and Actinoplanes ovalisporus sp. nov., isolated from lichen in Thailand.</title>
        <authorList>
            <person name="Saeng-In P."/>
            <person name="Kanchanasin P."/>
            <person name="Yuki M."/>
            <person name="Kudo T."/>
            <person name="Ohkuma M."/>
            <person name="Phongsopitanun W."/>
            <person name="Tanasupawat S."/>
        </authorList>
    </citation>
    <scope>NUCLEOTIDE SEQUENCE [LARGE SCALE GENOMIC DNA]</scope>
    <source>
        <strain evidence="3 4">NBRC 110975</strain>
    </source>
</reference>
<dbReference type="PANTHER" id="PTHR45138:SF9">
    <property type="entry name" value="DIGUANYLATE CYCLASE DGCM-RELATED"/>
    <property type="match status" value="1"/>
</dbReference>
<proteinExistence type="predicted"/>
<protein>
    <submittedName>
        <fullName evidence="3">GGDEF domain-containing protein</fullName>
    </submittedName>
</protein>
<feature type="transmembrane region" description="Helical" evidence="1">
    <location>
        <begin position="7"/>
        <end position="26"/>
    </location>
</feature>
<keyword evidence="1" id="KW-1133">Transmembrane helix</keyword>
<feature type="transmembrane region" description="Helical" evidence="1">
    <location>
        <begin position="63"/>
        <end position="86"/>
    </location>
</feature>
<dbReference type="PANTHER" id="PTHR45138">
    <property type="entry name" value="REGULATORY COMPONENTS OF SENSORY TRANSDUCTION SYSTEM"/>
    <property type="match status" value="1"/>
</dbReference>
<feature type="transmembrane region" description="Helical" evidence="1">
    <location>
        <begin position="193"/>
        <end position="212"/>
    </location>
</feature>
<dbReference type="SUPFAM" id="SSF55073">
    <property type="entry name" value="Nucleotide cyclase"/>
    <property type="match status" value="1"/>
</dbReference>
<dbReference type="EMBL" id="JAHKKG010000003">
    <property type="protein sequence ID" value="MBU2663885.1"/>
    <property type="molecule type" value="Genomic_DNA"/>
</dbReference>
<dbReference type="Proteomes" id="UP001519654">
    <property type="component" value="Unassembled WGS sequence"/>
</dbReference>
<organism evidence="3 4">
    <name type="scientific">Paractinoplanes bogorensis</name>
    <dbReference type="NCBI Taxonomy" id="1610840"/>
    <lineage>
        <taxon>Bacteria</taxon>
        <taxon>Bacillati</taxon>
        <taxon>Actinomycetota</taxon>
        <taxon>Actinomycetes</taxon>
        <taxon>Micromonosporales</taxon>
        <taxon>Micromonosporaceae</taxon>
        <taxon>Paractinoplanes</taxon>
    </lineage>
</organism>
<keyword evidence="1" id="KW-0472">Membrane</keyword>
<keyword evidence="1" id="KW-0812">Transmembrane</keyword>
<feature type="transmembrane region" description="Helical" evidence="1">
    <location>
        <begin position="261"/>
        <end position="280"/>
    </location>
</feature>
<dbReference type="InterPro" id="IPR000160">
    <property type="entry name" value="GGDEF_dom"/>
</dbReference>
<feature type="transmembrane region" description="Helical" evidence="1">
    <location>
        <begin position="98"/>
        <end position="115"/>
    </location>
</feature>
<evidence type="ECO:0000256" key="1">
    <source>
        <dbReference type="SAM" id="Phobius"/>
    </source>
</evidence>
<keyword evidence="4" id="KW-1185">Reference proteome</keyword>
<dbReference type="NCBIfam" id="TIGR00254">
    <property type="entry name" value="GGDEF"/>
    <property type="match status" value="1"/>
</dbReference>
<dbReference type="RefSeq" id="WP_215785944.1">
    <property type="nucleotide sequence ID" value="NZ_JAHKKG010000003.1"/>
</dbReference>
<evidence type="ECO:0000313" key="4">
    <source>
        <dbReference type="Proteomes" id="UP001519654"/>
    </source>
</evidence>
<sequence>MTRAWRLIIGVAPLIVLLYYGLLQLPGQWSDGVAVVVYASANGTLGVTALIAARRYPHLRTMLLLVAAGGLSSVTGDLIFYTISLLEGSAPYPSIADFFYLALFPFIAGAFLVVIRRRTPGWDLASVIDAAIVAVSAAYLTYEFVIVPTARIQTDNFSWAVAVAYPVGDLMLITVGARLMLGAGPRTLPLKLIGGYLGTLLYADCTYSIQALAGTYHTGNYLDAIWMCGCFLFAAALLHPDLPRMAERSATVTPDATWGRLALLAGAAVLAPISMIVQHYRGDSPHIVVGATACIVVILLVLGRMAGLVGAHRQTAITDELTGLRSRRYFVQALQSETARHERSGDGLSVLLLDIDHFKLVNDTYGHDGGDRVLVEVARRLARAVREGDLVARYGGEEFAVLLPQSDPGEAYGVAERIRLSVADQPIPVGDGRHHRVTVSVGLASTSATDTLIHDADQALYAAKRGGRDRVVVNT</sequence>
<feature type="transmembrane region" description="Helical" evidence="1">
    <location>
        <begin position="224"/>
        <end position="240"/>
    </location>
</feature>